<evidence type="ECO:0008006" key="4">
    <source>
        <dbReference type="Google" id="ProtNLM"/>
    </source>
</evidence>
<protein>
    <recommendedName>
        <fullName evidence="4">Encoded protein</fullName>
    </recommendedName>
</protein>
<name>A0ABQ7G0G5_DUNSA</name>
<dbReference type="EMBL" id="MU070364">
    <property type="protein sequence ID" value="KAF5828094.1"/>
    <property type="molecule type" value="Genomic_DNA"/>
</dbReference>
<sequence>MLSFTLQFHSVDAIQIVLVPVTEIAFVLYSPVSPKKQNGLPGMQVVLVHVAHNLDQGRAAVQRSPALHQQSSSSAQHFQLDPDALAQYNQLEGTPEQLLRSAVYASNQAEVEELAAAFDRERHLYTETHCTARAAAEASAAMAQQAGTSFVDPDTGVGMGVQDPMVGINDVKLNFNSVNIQTTVQLRLQAQDIASIGRISHADFQAVGHIAGARLRGLPLRRRLEAAEPRVRMLFKLAGHPYTMDLERCQAAADRPGLFERLRTIASNPVACAQYFWISMQAFCEVFLGWPIGKTHQPTLPAQTTSTQRQLSRPHPAPSSHHALVELLSPKNDKNQGVPDHSFGLRSPQNGP</sequence>
<accession>A0ABQ7G0G5</accession>
<evidence type="ECO:0000313" key="3">
    <source>
        <dbReference type="Proteomes" id="UP000815325"/>
    </source>
</evidence>
<evidence type="ECO:0000313" key="2">
    <source>
        <dbReference type="EMBL" id="KAF5828094.1"/>
    </source>
</evidence>
<comment type="caution">
    <text evidence="2">The sequence shown here is derived from an EMBL/GenBank/DDBJ whole genome shotgun (WGS) entry which is preliminary data.</text>
</comment>
<dbReference type="Proteomes" id="UP000815325">
    <property type="component" value="Unassembled WGS sequence"/>
</dbReference>
<organism evidence="2 3">
    <name type="scientific">Dunaliella salina</name>
    <name type="common">Green alga</name>
    <name type="synonym">Protococcus salinus</name>
    <dbReference type="NCBI Taxonomy" id="3046"/>
    <lineage>
        <taxon>Eukaryota</taxon>
        <taxon>Viridiplantae</taxon>
        <taxon>Chlorophyta</taxon>
        <taxon>core chlorophytes</taxon>
        <taxon>Chlorophyceae</taxon>
        <taxon>CS clade</taxon>
        <taxon>Chlamydomonadales</taxon>
        <taxon>Dunaliellaceae</taxon>
        <taxon>Dunaliella</taxon>
    </lineage>
</organism>
<keyword evidence="3" id="KW-1185">Reference proteome</keyword>
<gene>
    <name evidence="2" type="ORF">DUNSADRAFT_18201</name>
</gene>
<feature type="compositionally biased region" description="Polar residues" evidence="1">
    <location>
        <begin position="299"/>
        <end position="311"/>
    </location>
</feature>
<evidence type="ECO:0000256" key="1">
    <source>
        <dbReference type="SAM" id="MobiDB-lite"/>
    </source>
</evidence>
<reference evidence="2" key="1">
    <citation type="submission" date="2017-08" db="EMBL/GenBank/DDBJ databases">
        <authorList>
            <person name="Polle J.E."/>
            <person name="Barry K."/>
            <person name="Cushman J."/>
            <person name="Schmutz J."/>
            <person name="Tran D."/>
            <person name="Hathwaick L.T."/>
            <person name="Yim W.C."/>
            <person name="Jenkins J."/>
            <person name="Mckie-Krisberg Z.M."/>
            <person name="Prochnik S."/>
            <person name="Lindquist E."/>
            <person name="Dockter R.B."/>
            <person name="Adam C."/>
            <person name="Molina H."/>
            <person name="Bunkerborg J."/>
            <person name="Jin E."/>
            <person name="Buchheim M."/>
            <person name="Magnuson J."/>
        </authorList>
    </citation>
    <scope>NUCLEOTIDE SEQUENCE</scope>
    <source>
        <strain evidence="2">CCAP 19/18</strain>
    </source>
</reference>
<feature type="region of interest" description="Disordered" evidence="1">
    <location>
        <begin position="299"/>
        <end position="352"/>
    </location>
</feature>
<proteinExistence type="predicted"/>